<organism evidence="6 7">
    <name type="scientific">Cellvibrio mixtus</name>
    <dbReference type="NCBI Taxonomy" id="39650"/>
    <lineage>
        <taxon>Bacteria</taxon>
        <taxon>Pseudomonadati</taxon>
        <taxon>Pseudomonadota</taxon>
        <taxon>Gammaproteobacteria</taxon>
        <taxon>Cellvibrionales</taxon>
        <taxon>Cellvibrionaceae</taxon>
        <taxon>Cellvibrio</taxon>
    </lineage>
</organism>
<dbReference type="Gene3D" id="3.30.565.10">
    <property type="entry name" value="Histidine kinase-like ATPase, C-terminal domain"/>
    <property type="match status" value="1"/>
</dbReference>
<dbReference type="PROSITE" id="PS50109">
    <property type="entry name" value="HIS_KIN"/>
    <property type="match status" value="1"/>
</dbReference>
<evidence type="ECO:0000256" key="1">
    <source>
        <dbReference type="ARBA" id="ARBA00000085"/>
    </source>
</evidence>
<evidence type="ECO:0000256" key="4">
    <source>
        <dbReference type="SAM" id="Coils"/>
    </source>
</evidence>
<dbReference type="Gene3D" id="1.10.287.130">
    <property type="match status" value="1"/>
</dbReference>
<proteinExistence type="predicted"/>
<dbReference type="PANTHER" id="PTHR43065:SF47">
    <property type="match status" value="1"/>
</dbReference>
<dbReference type="RefSeq" id="WP_094984340.1">
    <property type="nucleotide sequence ID" value="NZ_NHNI01000001.1"/>
</dbReference>
<dbReference type="Pfam" id="PF02518">
    <property type="entry name" value="HATPase_c"/>
    <property type="match status" value="1"/>
</dbReference>
<dbReference type="CDD" id="cd00082">
    <property type="entry name" value="HisKA"/>
    <property type="match status" value="1"/>
</dbReference>
<keyword evidence="7" id="KW-1185">Reference proteome</keyword>
<feature type="domain" description="Histidine kinase" evidence="5">
    <location>
        <begin position="223"/>
        <end position="454"/>
    </location>
</feature>
<dbReference type="SUPFAM" id="SSF47384">
    <property type="entry name" value="Homodimeric domain of signal transducing histidine kinase"/>
    <property type="match status" value="1"/>
</dbReference>
<feature type="coiled-coil region" evidence="4">
    <location>
        <begin position="162"/>
        <end position="200"/>
    </location>
</feature>
<dbReference type="InterPro" id="IPR004358">
    <property type="entry name" value="Sig_transdc_His_kin-like_C"/>
</dbReference>
<evidence type="ECO:0000313" key="6">
    <source>
        <dbReference type="EMBL" id="OZY86736.1"/>
    </source>
</evidence>
<dbReference type="Gene3D" id="3.30.450.40">
    <property type="match status" value="1"/>
</dbReference>
<dbReference type="InterPro" id="IPR005467">
    <property type="entry name" value="His_kinase_dom"/>
</dbReference>
<reference evidence="7" key="1">
    <citation type="submission" date="2017-05" db="EMBL/GenBank/DDBJ databases">
        <authorList>
            <person name="Barney B.M."/>
        </authorList>
    </citation>
    <scope>NUCLEOTIDE SEQUENCE [LARGE SCALE GENOMIC DNA]</scope>
    <source>
        <strain evidence="7">PSBB022</strain>
    </source>
</reference>
<keyword evidence="3" id="KW-0597">Phosphoprotein</keyword>
<dbReference type="EC" id="2.7.13.3" evidence="2"/>
<evidence type="ECO:0000313" key="7">
    <source>
        <dbReference type="Proteomes" id="UP000216101"/>
    </source>
</evidence>
<dbReference type="InterPro" id="IPR003594">
    <property type="entry name" value="HATPase_dom"/>
</dbReference>
<dbReference type="Proteomes" id="UP000216101">
    <property type="component" value="Unassembled WGS sequence"/>
</dbReference>
<keyword evidence="4" id="KW-0175">Coiled coil</keyword>
<evidence type="ECO:0000259" key="5">
    <source>
        <dbReference type="PROSITE" id="PS50109"/>
    </source>
</evidence>
<sequence length="454" mass="50535">MPKNLYDTLLDVSKSSMIDAGDMQSAGLLILTAAIHGLGINRAGIWLLTEDKQAICGKMLIDGDECKLDSDLCLARRDFPRYFDSLDTERAVVANNAHTDPGTYEFRDNYLIPNGITSMLDAPIRHRGNMLGIICCEHQGDAREWTNEEIAFVSALADTYGRAVSAAQRNEYEQKLKEINEQLEQKVNERTDILQTALRNLHHTQAKLIESEKLASLGRMVSSLAHEINTPLGIAVTSSSHCASELKRVQQLYRDEQLSEDEFAQFLQAIDDGLQLINHNLTRAAGLVRDFKLSGSIHIASDEEVFDLRACIELSLKGLQPLLRKHHIACELAPGDAVPLNSYPGAIAQIITNLITNSIHHAFAHTEHKRIHIALETHADKILLYYRDNGSGIPVEIRDKIFEPFFTTARRTGGSGLGLSIVYNLITQKLGGEIELTQDQAWGATFSIRIPYRT</sequence>
<dbReference type="GO" id="GO:0000155">
    <property type="term" value="F:phosphorelay sensor kinase activity"/>
    <property type="evidence" value="ECO:0007669"/>
    <property type="project" value="InterPro"/>
</dbReference>
<dbReference type="AlphaFoldDB" id="A0A266QAT5"/>
<dbReference type="PRINTS" id="PR00344">
    <property type="entry name" value="BCTRLSENSOR"/>
</dbReference>
<dbReference type="InterPro" id="IPR036890">
    <property type="entry name" value="HATPase_C_sf"/>
</dbReference>
<dbReference type="Pfam" id="PF01590">
    <property type="entry name" value="GAF"/>
    <property type="match status" value="1"/>
</dbReference>
<protein>
    <recommendedName>
        <fullName evidence="2">histidine kinase</fullName>
        <ecNumber evidence="2">2.7.13.3</ecNumber>
    </recommendedName>
</protein>
<gene>
    <name evidence="6" type="ORF">CBP51_06910</name>
</gene>
<evidence type="ECO:0000256" key="3">
    <source>
        <dbReference type="ARBA" id="ARBA00022553"/>
    </source>
</evidence>
<dbReference type="EMBL" id="NHNI01000001">
    <property type="protein sequence ID" value="OZY86736.1"/>
    <property type="molecule type" value="Genomic_DNA"/>
</dbReference>
<dbReference type="SUPFAM" id="SSF55781">
    <property type="entry name" value="GAF domain-like"/>
    <property type="match status" value="1"/>
</dbReference>
<dbReference type="CDD" id="cd00075">
    <property type="entry name" value="HATPase"/>
    <property type="match status" value="1"/>
</dbReference>
<dbReference type="InterPro" id="IPR036097">
    <property type="entry name" value="HisK_dim/P_sf"/>
</dbReference>
<comment type="catalytic activity">
    <reaction evidence="1">
        <text>ATP + protein L-histidine = ADP + protein N-phospho-L-histidine.</text>
        <dbReference type="EC" id="2.7.13.3"/>
    </reaction>
</comment>
<dbReference type="InterPro" id="IPR003661">
    <property type="entry name" value="HisK_dim/P_dom"/>
</dbReference>
<dbReference type="SUPFAM" id="SSF55874">
    <property type="entry name" value="ATPase domain of HSP90 chaperone/DNA topoisomerase II/histidine kinase"/>
    <property type="match status" value="1"/>
</dbReference>
<dbReference type="PANTHER" id="PTHR43065">
    <property type="entry name" value="SENSOR HISTIDINE KINASE"/>
    <property type="match status" value="1"/>
</dbReference>
<dbReference type="SMART" id="SM00387">
    <property type="entry name" value="HATPase_c"/>
    <property type="match status" value="1"/>
</dbReference>
<evidence type="ECO:0000256" key="2">
    <source>
        <dbReference type="ARBA" id="ARBA00012438"/>
    </source>
</evidence>
<comment type="caution">
    <text evidence="6">The sequence shown here is derived from an EMBL/GenBank/DDBJ whole genome shotgun (WGS) entry which is preliminary data.</text>
</comment>
<dbReference type="InterPro" id="IPR003018">
    <property type="entry name" value="GAF"/>
</dbReference>
<accession>A0A266QAT5</accession>
<dbReference type="InterPro" id="IPR029016">
    <property type="entry name" value="GAF-like_dom_sf"/>
</dbReference>
<dbReference type="SMART" id="SM00065">
    <property type="entry name" value="GAF"/>
    <property type="match status" value="1"/>
</dbReference>
<name>A0A266QAT5_9GAMM</name>